<dbReference type="Pfam" id="PF10309">
    <property type="entry name" value="NCBP3"/>
    <property type="match status" value="1"/>
</dbReference>
<evidence type="ECO:0000313" key="3">
    <source>
        <dbReference type="Proteomes" id="UP000253472"/>
    </source>
</evidence>
<feature type="region of interest" description="Disordered" evidence="1">
    <location>
        <begin position="174"/>
        <end position="193"/>
    </location>
</feature>
<proteinExistence type="predicted"/>
<dbReference type="Proteomes" id="UP000253472">
    <property type="component" value="Unassembled WGS sequence"/>
</dbReference>
<dbReference type="OrthoDB" id="422106at2759"/>
<organism evidence="2 3">
    <name type="scientific">Candida viswanathii</name>
    <dbReference type="NCBI Taxonomy" id="5486"/>
    <lineage>
        <taxon>Eukaryota</taxon>
        <taxon>Fungi</taxon>
        <taxon>Dikarya</taxon>
        <taxon>Ascomycota</taxon>
        <taxon>Saccharomycotina</taxon>
        <taxon>Pichiomycetes</taxon>
        <taxon>Debaryomycetaceae</taxon>
        <taxon>Candida/Lodderomyces clade</taxon>
        <taxon>Candida</taxon>
    </lineage>
</organism>
<protein>
    <submittedName>
        <fullName evidence="2">Uncharacterized protein</fullName>
    </submittedName>
</protein>
<dbReference type="InterPro" id="IPR019416">
    <property type="entry name" value="NCBP3"/>
</dbReference>
<dbReference type="GO" id="GO:0005634">
    <property type="term" value="C:nucleus"/>
    <property type="evidence" value="ECO:0007669"/>
    <property type="project" value="TreeGrafter"/>
</dbReference>
<dbReference type="PANTHER" id="PTHR16291">
    <property type="entry name" value="NUCLEAR CAP-BINDING PROTEIN SUBUNIT 3"/>
    <property type="match status" value="1"/>
</dbReference>
<dbReference type="AlphaFoldDB" id="A0A367YGP6"/>
<comment type="caution">
    <text evidence="2">The sequence shown here is derived from an EMBL/GenBank/DDBJ whole genome shotgun (WGS) entry which is preliminary data.</text>
</comment>
<feature type="compositionally biased region" description="Basic and acidic residues" evidence="1">
    <location>
        <begin position="247"/>
        <end position="260"/>
    </location>
</feature>
<dbReference type="GO" id="GO:0003729">
    <property type="term" value="F:mRNA binding"/>
    <property type="evidence" value="ECO:0007669"/>
    <property type="project" value="InterPro"/>
</dbReference>
<keyword evidence="3" id="KW-1185">Reference proteome</keyword>
<dbReference type="STRING" id="5486.A0A367YGP6"/>
<dbReference type="EMBL" id="QLNQ01000021">
    <property type="protein sequence ID" value="RCK65053.1"/>
    <property type="molecule type" value="Genomic_DNA"/>
</dbReference>
<dbReference type="GO" id="GO:0000340">
    <property type="term" value="F:RNA 7-methylguanosine cap binding"/>
    <property type="evidence" value="ECO:0007669"/>
    <property type="project" value="InterPro"/>
</dbReference>
<reference evidence="2 3" key="1">
    <citation type="submission" date="2018-06" db="EMBL/GenBank/DDBJ databases">
        <title>Whole genome sequencing of Candida tropicalis (genome annotated by CSBL at Korea University).</title>
        <authorList>
            <person name="Ahn J."/>
        </authorList>
    </citation>
    <scope>NUCLEOTIDE SEQUENCE [LARGE SCALE GENOMIC DNA]</scope>
    <source>
        <strain evidence="2 3">ATCC 20962</strain>
    </source>
</reference>
<evidence type="ECO:0000256" key="1">
    <source>
        <dbReference type="SAM" id="MobiDB-lite"/>
    </source>
</evidence>
<evidence type="ECO:0000313" key="2">
    <source>
        <dbReference type="EMBL" id="RCK65053.1"/>
    </source>
</evidence>
<name>A0A367YGP6_9ASCO</name>
<sequence length="304" mass="34893">MSGEPEVAPYGGFMIKTLEDESKSAAELTTHQHEVTTAAGTTETIRPESLTILGVDSLSTSNIESYVNYYLNYVLVDDDEPDLITGELGTKYAMKPNGECIEFRIEWVNDTAVNVIFKTVGECSRALKELRSVELMGGFDVGDEAQREEYVRECAVEVPAKSYNPVIEFQKMQEARRGGAATEKKKKEEVEVGMDEDESSVELLIRQSFQLDRKVKNAREYSRYYLIHGEPDRRHSHRGGSNGGRRSYRERDSYRPKRNDDDEEEDLFAEKLGRLRHSRRDEEEEDLFADKLRQANRDRSPTRR</sequence>
<feature type="compositionally biased region" description="Basic and acidic residues" evidence="1">
    <location>
        <begin position="174"/>
        <end position="190"/>
    </location>
</feature>
<feature type="region of interest" description="Disordered" evidence="1">
    <location>
        <begin position="231"/>
        <end position="304"/>
    </location>
</feature>
<feature type="compositionally biased region" description="Basic and acidic residues" evidence="1">
    <location>
        <begin position="288"/>
        <end position="304"/>
    </location>
</feature>
<dbReference type="PANTHER" id="PTHR16291:SF0">
    <property type="entry name" value="NUCLEAR CAP-BINDING PROTEIN SUBUNIT 3"/>
    <property type="match status" value="1"/>
</dbReference>
<gene>
    <name evidence="2" type="ORF">Cantr_00620</name>
</gene>
<accession>A0A367YGP6</accession>